<dbReference type="Gene3D" id="3.40.50.20">
    <property type="match status" value="1"/>
</dbReference>
<comment type="similarity">
    <text evidence="1">Belongs to the transferase hexapeptide repeat family.</text>
</comment>
<evidence type="ECO:0000313" key="2">
    <source>
        <dbReference type="EMBL" id="MBE9640912.1"/>
    </source>
</evidence>
<name>A0ABR9XBP2_9RHOB</name>
<dbReference type="InterPro" id="IPR011004">
    <property type="entry name" value="Trimer_LpxA-like_sf"/>
</dbReference>
<gene>
    <name evidence="2" type="ORF">IQ782_29135</name>
</gene>
<proteinExistence type="inferred from homology"/>
<organism evidence="2 3">
    <name type="scientific">Salipiger mangrovisoli</name>
    <dbReference type="NCBI Taxonomy" id="2865933"/>
    <lineage>
        <taxon>Bacteria</taxon>
        <taxon>Pseudomonadati</taxon>
        <taxon>Pseudomonadota</taxon>
        <taxon>Alphaproteobacteria</taxon>
        <taxon>Rhodobacterales</taxon>
        <taxon>Roseobacteraceae</taxon>
        <taxon>Salipiger</taxon>
    </lineage>
</organism>
<protein>
    <submittedName>
        <fullName evidence="2">Acetyltransferase</fullName>
    </submittedName>
</protein>
<evidence type="ECO:0000256" key="1">
    <source>
        <dbReference type="ARBA" id="ARBA00007274"/>
    </source>
</evidence>
<dbReference type="Proteomes" id="UP000607796">
    <property type="component" value="Unassembled WGS sequence"/>
</dbReference>
<keyword evidence="3" id="KW-1185">Reference proteome</keyword>
<dbReference type="NCBIfam" id="TIGR03570">
    <property type="entry name" value="NeuD_NnaD"/>
    <property type="match status" value="1"/>
</dbReference>
<dbReference type="PANTHER" id="PTHR43300:SF7">
    <property type="entry name" value="UDP-N-ACETYLBACILLOSAMINE N-ACETYLTRANSFERASE"/>
    <property type="match status" value="1"/>
</dbReference>
<dbReference type="RefSeq" id="WP_194138152.1">
    <property type="nucleotide sequence ID" value="NZ_JADFFK010000059.1"/>
</dbReference>
<comment type="caution">
    <text evidence="2">The sequence shown here is derived from an EMBL/GenBank/DDBJ whole genome shotgun (WGS) entry which is preliminary data.</text>
</comment>
<dbReference type="CDD" id="cd03360">
    <property type="entry name" value="LbH_AT_putative"/>
    <property type="match status" value="1"/>
</dbReference>
<sequence length="226" mass="23957">MTNSVEVLVGIIGAGGFAREVMPVAQDFLAKSFAHVPEESVKVVFVETTPCAALLNGYEIMSEADFCTADVKNKFFNIAIGSSRHRKDIGDRLLAFDCEPISILAGSARIYDQNQIGDGATICDNVIITSNAQIGKFFQANIYSYVAHDCVLGDYVTFAPRVSCNGNVHIGDFAYIGTGAVIKQGANGKPTIIGEGATVGMGAVVTKDVPPYTTVVGNPARLLQKT</sequence>
<evidence type="ECO:0000313" key="3">
    <source>
        <dbReference type="Proteomes" id="UP000607796"/>
    </source>
</evidence>
<dbReference type="InterPro" id="IPR050179">
    <property type="entry name" value="Trans_hexapeptide_repeat"/>
</dbReference>
<dbReference type="InterPro" id="IPR020019">
    <property type="entry name" value="AcTrfase_PglD-like"/>
</dbReference>
<accession>A0ABR9XBP2</accession>
<dbReference type="PANTHER" id="PTHR43300">
    <property type="entry name" value="ACETYLTRANSFERASE"/>
    <property type="match status" value="1"/>
</dbReference>
<dbReference type="EMBL" id="JADFFK010000059">
    <property type="protein sequence ID" value="MBE9640912.1"/>
    <property type="molecule type" value="Genomic_DNA"/>
</dbReference>
<dbReference type="SUPFAM" id="SSF51161">
    <property type="entry name" value="Trimeric LpxA-like enzymes"/>
    <property type="match status" value="1"/>
</dbReference>
<dbReference type="Gene3D" id="2.160.10.10">
    <property type="entry name" value="Hexapeptide repeat proteins"/>
    <property type="match status" value="1"/>
</dbReference>
<reference evidence="2 3" key="1">
    <citation type="journal article" date="2021" name="Int. J. Syst. Evol. Microbiol.">
        <title>Salipiger mangrovisoli sp. nov., isolated from mangrove soil and the proposal for the reclassification of Paraphaeobacter pallidus as Salipiger pallidus comb. nov.</title>
        <authorList>
            <person name="Du J."/>
            <person name="Liu Y."/>
            <person name="Pei T."/>
            <person name="Deng M.R."/>
            <person name="Zhu H."/>
        </authorList>
    </citation>
    <scope>NUCLEOTIDE SEQUENCE [LARGE SCALE GENOMIC DNA]</scope>
    <source>
        <strain evidence="2 3">6D45A</strain>
    </source>
</reference>